<dbReference type="KEGG" id="srub:C2R22_23000"/>
<dbReference type="EMBL" id="CP026311">
    <property type="protein sequence ID" value="AUV84412.1"/>
    <property type="molecule type" value="Genomic_DNA"/>
</dbReference>
<evidence type="ECO:0000313" key="1">
    <source>
        <dbReference type="EMBL" id="AUV84412.1"/>
    </source>
</evidence>
<geneLocation type="plasmid" evidence="1">
    <name>unnamed2</name>
</geneLocation>
<dbReference type="AlphaFoldDB" id="A0A2I8VR75"/>
<evidence type="ECO:0000313" key="2">
    <source>
        <dbReference type="Proteomes" id="UP000236584"/>
    </source>
</evidence>
<gene>
    <name evidence="1" type="ORF">C2R22_23000</name>
</gene>
<dbReference type="GeneID" id="35595026"/>
<dbReference type="OrthoDB" id="275348at2157"/>
<organism evidence="1 2">
    <name type="scientific">Salinigranum rubrum</name>
    <dbReference type="NCBI Taxonomy" id="755307"/>
    <lineage>
        <taxon>Archaea</taxon>
        <taxon>Methanobacteriati</taxon>
        <taxon>Methanobacteriota</taxon>
        <taxon>Stenosarchaea group</taxon>
        <taxon>Halobacteria</taxon>
        <taxon>Halobacteriales</taxon>
        <taxon>Haloferacaceae</taxon>
        <taxon>Salinigranum</taxon>
    </lineage>
</organism>
<dbReference type="RefSeq" id="WP_103428094.1">
    <property type="nucleotide sequence ID" value="NZ_CP026311.1"/>
</dbReference>
<protein>
    <submittedName>
        <fullName evidence="1">Uncharacterized protein</fullName>
    </submittedName>
</protein>
<proteinExistence type="predicted"/>
<name>A0A2I8VR75_9EURY</name>
<keyword evidence="1" id="KW-0614">Plasmid</keyword>
<keyword evidence="2" id="KW-1185">Reference proteome</keyword>
<sequence>MTFYARLSGYLTYRTHDHLDAAIQRLIRGAWLNTDEQWLLKGHPRQVRAESTIDHERNLLVIPPSVYQNLGRITTELFAGATDGLVVTSSSDNCFDAWVETPLLDAADISAGDGGDVSSIQCIDLDQVARSNGLGIKRLGDPGHERWQRDVLDAFHAQYDPDVHEILESPSAPPE</sequence>
<reference evidence="1 2" key="1">
    <citation type="submission" date="2018-01" db="EMBL/GenBank/DDBJ databases">
        <title>Complete genome sequence of Salinigranum rubrum GX10T, an extremely halophilic archaeon isolated from a marine solar saltern.</title>
        <authorList>
            <person name="Han S."/>
        </authorList>
    </citation>
    <scope>NUCLEOTIDE SEQUENCE [LARGE SCALE GENOMIC DNA]</scope>
    <source>
        <strain evidence="1 2">GX10</strain>
        <plasmid evidence="2">Plasmid unnamed2</plasmid>
    </source>
</reference>
<accession>A0A2I8VR75</accession>
<dbReference type="Proteomes" id="UP000236584">
    <property type="component" value="Plasmid unnamed2"/>
</dbReference>